<dbReference type="PATRIC" id="fig|665004.4.peg.1298"/>
<evidence type="ECO:0000256" key="9">
    <source>
        <dbReference type="ARBA" id="ARBA00023315"/>
    </source>
</evidence>
<sequence>MTTSAVLAGLGSYLPPRRVSNEELSERFDTSDAWIHSRTGIRQRRWADVGVSTGDLAYEAGHRALKSAGLGLGASVDAVILATTTPDHPCPATAPDVAHRLKLNSAAAFDVSAVCSGFVYGLTIAASMIESGHAERVLLIGAETYSTILNPEDRTTSVIFGDGSGAVLLRSGTPDEPGALLGFDLGSDGSQKELICIPAGGSRQRSTHLPPAPQDTYFTMQGKKVFATAVRRMEESSTALLNRVGWSIDSVDHLVGHQANLRILYSLAEQVRIARDRVVTNIEQVGNTSAASIPLALAHAAEQGRFKVGDRLLMTAFGGGLTWGSAVMTWPDVSPS</sequence>
<accession>A0A147KLI9</accession>
<dbReference type="STRING" id="665004.AC529_02680"/>
<dbReference type="FunFam" id="3.40.47.10:FF:000004">
    <property type="entry name" value="3-oxoacyl-[acyl-carrier-protein] synthase 3"/>
    <property type="match status" value="1"/>
</dbReference>
<feature type="domain" description="Beta-ketoacyl-[acyl-carrier-protein] synthase III N-terminal" evidence="16">
    <location>
        <begin position="109"/>
        <end position="189"/>
    </location>
</feature>
<dbReference type="InterPro" id="IPR004655">
    <property type="entry name" value="FabH"/>
</dbReference>
<evidence type="ECO:0000259" key="16">
    <source>
        <dbReference type="Pfam" id="PF08545"/>
    </source>
</evidence>
<dbReference type="PANTHER" id="PTHR34069">
    <property type="entry name" value="3-OXOACYL-[ACYL-CARRIER-PROTEIN] SYNTHASE 3"/>
    <property type="match status" value="1"/>
</dbReference>
<feature type="active site" evidence="14">
    <location>
        <position position="115"/>
    </location>
</feature>
<feature type="region of interest" description="ACP-binding" evidence="14">
    <location>
        <begin position="258"/>
        <end position="262"/>
    </location>
</feature>
<dbReference type="NCBIfam" id="TIGR00747">
    <property type="entry name" value="fabH"/>
    <property type="match status" value="1"/>
</dbReference>
<dbReference type="AlphaFoldDB" id="A0A147KLI9"/>
<dbReference type="RefSeq" id="WP_068754206.1">
    <property type="nucleotide sequence ID" value="NZ_KQ950180.1"/>
</dbReference>
<comment type="catalytic activity">
    <reaction evidence="11">
        <text>(2S)-2-methylbutanoyl-CoA + malonyl-[ACP] + H(+) = (4S)-4-methyl-3-oxohexanoyl-[ACP] + CO2 + CoA</text>
        <dbReference type="Rhea" id="RHEA:42276"/>
        <dbReference type="Rhea" id="RHEA-COMP:9623"/>
        <dbReference type="Rhea" id="RHEA-COMP:17148"/>
        <dbReference type="ChEBI" id="CHEBI:15378"/>
        <dbReference type="ChEBI" id="CHEBI:16526"/>
        <dbReference type="ChEBI" id="CHEBI:57287"/>
        <dbReference type="ChEBI" id="CHEBI:78449"/>
        <dbReference type="ChEBI" id="CHEBI:88166"/>
        <dbReference type="ChEBI" id="CHEBI:167462"/>
        <dbReference type="EC" id="2.3.1.300"/>
    </reaction>
    <physiologicalReaction direction="left-to-right" evidence="11">
        <dbReference type="Rhea" id="RHEA:42277"/>
    </physiologicalReaction>
</comment>
<dbReference type="EC" id="2.3.1.180" evidence="14"/>
<evidence type="ECO:0000256" key="3">
    <source>
        <dbReference type="ARBA" id="ARBA00022490"/>
    </source>
</evidence>
<dbReference type="EMBL" id="LGEM01000014">
    <property type="protein sequence ID" value="KUP98195.1"/>
    <property type="molecule type" value="Genomic_DNA"/>
</dbReference>
<dbReference type="InterPro" id="IPR013747">
    <property type="entry name" value="ACP_syn_III_C"/>
</dbReference>
<dbReference type="Pfam" id="PF08545">
    <property type="entry name" value="ACP_syn_III"/>
    <property type="match status" value="1"/>
</dbReference>
<evidence type="ECO:0000256" key="12">
    <source>
        <dbReference type="ARBA" id="ARBA00052467"/>
    </source>
</evidence>
<comment type="catalytic activity">
    <reaction evidence="13">
        <text>3-methylbutanoyl-CoA + malonyl-[ACP] + H(+) = 5-methyl-3-oxohexanoyl-[ACP] + CO2 + CoA</text>
        <dbReference type="Rhea" id="RHEA:42272"/>
        <dbReference type="Rhea" id="RHEA-COMP:9623"/>
        <dbReference type="Rhea" id="RHEA-COMP:9941"/>
        <dbReference type="ChEBI" id="CHEBI:15378"/>
        <dbReference type="ChEBI" id="CHEBI:16526"/>
        <dbReference type="ChEBI" id="CHEBI:57287"/>
        <dbReference type="ChEBI" id="CHEBI:57345"/>
        <dbReference type="ChEBI" id="CHEBI:78449"/>
        <dbReference type="ChEBI" id="CHEBI:78822"/>
        <dbReference type="EC" id="2.3.1.300"/>
    </reaction>
    <physiologicalReaction direction="left-to-right" evidence="13">
        <dbReference type="Rhea" id="RHEA:42273"/>
    </physiologicalReaction>
</comment>
<dbReference type="InterPro" id="IPR016039">
    <property type="entry name" value="Thiolase-like"/>
</dbReference>
<evidence type="ECO:0000313" key="17">
    <source>
        <dbReference type="EMBL" id="KUP98195.1"/>
    </source>
</evidence>
<dbReference type="Pfam" id="PF08541">
    <property type="entry name" value="ACP_syn_III_C"/>
    <property type="match status" value="1"/>
</dbReference>
<comment type="caution">
    <text evidence="17">The sequence shown here is derived from an EMBL/GenBank/DDBJ whole genome shotgun (WGS) entry which is preliminary data.</text>
</comment>
<keyword evidence="4 14" id="KW-0444">Lipid biosynthesis</keyword>
<evidence type="ECO:0000256" key="2">
    <source>
        <dbReference type="ARBA" id="ARBA00008642"/>
    </source>
</evidence>
<dbReference type="Gene3D" id="3.40.47.10">
    <property type="match status" value="1"/>
</dbReference>
<keyword evidence="3 14" id="KW-0963">Cytoplasm</keyword>
<evidence type="ECO:0000313" key="18">
    <source>
        <dbReference type="Proteomes" id="UP000074382"/>
    </source>
</evidence>
<feature type="active site" evidence="14">
    <location>
        <position position="257"/>
    </location>
</feature>
<keyword evidence="14" id="KW-0511">Multifunctional enzyme</keyword>
<gene>
    <name evidence="14" type="primary">fabH</name>
    <name evidence="17" type="ORF">AC529_02680</name>
</gene>
<evidence type="ECO:0000259" key="15">
    <source>
        <dbReference type="Pfam" id="PF08541"/>
    </source>
</evidence>
<organism evidence="17 18">
    <name type="scientific">Thermobifida cellulosilytica TB100</name>
    <dbReference type="NCBI Taxonomy" id="665004"/>
    <lineage>
        <taxon>Bacteria</taxon>
        <taxon>Bacillati</taxon>
        <taxon>Actinomycetota</taxon>
        <taxon>Actinomycetes</taxon>
        <taxon>Streptosporangiales</taxon>
        <taxon>Nocardiopsidaceae</taxon>
        <taxon>Thermobifida</taxon>
    </lineage>
</organism>
<keyword evidence="6 14" id="KW-0276">Fatty acid metabolism</keyword>
<comment type="pathway">
    <text evidence="1 14">Lipid metabolism; fatty acid biosynthesis.</text>
</comment>
<comment type="catalytic activity">
    <reaction evidence="12">
        <text>2-methylpropanoyl-CoA + malonyl-[ACP] + H(+) = 4-methyl-3-oxopentanoyl-[ACP] + CO2 + CoA</text>
        <dbReference type="Rhea" id="RHEA:42268"/>
        <dbReference type="Rhea" id="RHEA-COMP:9623"/>
        <dbReference type="Rhea" id="RHEA-COMP:9940"/>
        <dbReference type="ChEBI" id="CHEBI:15378"/>
        <dbReference type="ChEBI" id="CHEBI:16526"/>
        <dbReference type="ChEBI" id="CHEBI:57287"/>
        <dbReference type="ChEBI" id="CHEBI:57338"/>
        <dbReference type="ChEBI" id="CHEBI:78449"/>
        <dbReference type="ChEBI" id="CHEBI:78820"/>
        <dbReference type="EC" id="2.3.1.300"/>
    </reaction>
    <physiologicalReaction direction="left-to-right" evidence="12">
        <dbReference type="Rhea" id="RHEA:42269"/>
    </physiologicalReaction>
</comment>
<evidence type="ECO:0000256" key="4">
    <source>
        <dbReference type="ARBA" id="ARBA00022516"/>
    </source>
</evidence>
<feature type="active site" evidence="14">
    <location>
        <position position="287"/>
    </location>
</feature>
<evidence type="ECO:0000256" key="1">
    <source>
        <dbReference type="ARBA" id="ARBA00005194"/>
    </source>
</evidence>
<comment type="subunit">
    <text evidence="14">Homodimer.</text>
</comment>
<dbReference type="UniPathway" id="UPA00094"/>
<proteinExistence type="inferred from homology"/>
<feature type="domain" description="Beta-ketoacyl-[acyl-carrier-protein] synthase III C-terminal" evidence="15">
    <location>
        <begin position="241"/>
        <end position="330"/>
    </location>
</feature>
<keyword evidence="18" id="KW-1185">Reference proteome</keyword>
<evidence type="ECO:0000256" key="5">
    <source>
        <dbReference type="ARBA" id="ARBA00022679"/>
    </source>
</evidence>
<comment type="function">
    <text evidence="14">Catalyzes the condensation reaction of fatty acid synthesis by the addition to an acyl acceptor of two carbons from malonyl-ACP. Catalyzes the first condensation reaction which initiates fatty acid synthesis and may therefore play a role in governing the total rate of fatty acid production. Possesses both acetoacetyl-ACP synthase and acetyl transacylase activities. Its substrate specificity determines the biosynthesis of branched-chain and/or straight-chain of fatty acids.</text>
</comment>
<dbReference type="PANTHER" id="PTHR34069:SF2">
    <property type="entry name" value="BETA-KETOACYL-[ACYL-CARRIER-PROTEIN] SYNTHASE III"/>
    <property type="match status" value="1"/>
</dbReference>
<evidence type="ECO:0000256" key="7">
    <source>
        <dbReference type="ARBA" id="ARBA00023098"/>
    </source>
</evidence>
<dbReference type="NCBIfam" id="NF006829">
    <property type="entry name" value="PRK09352.1"/>
    <property type="match status" value="1"/>
</dbReference>
<comment type="catalytic activity">
    <reaction evidence="10">
        <text>malonyl-[ACP] + acetyl-CoA + H(+) = 3-oxobutanoyl-[ACP] + CO2 + CoA</text>
        <dbReference type="Rhea" id="RHEA:12080"/>
        <dbReference type="Rhea" id="RHEA-COMP:9623"/>
        <dbReference type="Rhea" id="RHEA-COMP:9625"/>
        <dbReference type="ChEBI" id="CHEBI:15378"/>
        <dbReference type="ChEBI" id="CHEBI:16526"/>
        <dbReference type="ChEBI" id="CHEBI:57287"/>
        <dbReference type="ChEBI" id="CHEBI:57288"/>
        <dbReference type="ChEBI" id="CHEBI:78449"/>
        <dbReference type="ChEBI" id="CHEBI:78450"/>
        <dbReference type="EC" id="2.3.1.180"/>
    </reaction>
    <physiologicalReaction direction="left-to-right" evidence="10">
        <dbReference type="Rhea" id="RHEA:12081"/>
    </physiologicalReaction>
</comment>
<evidence type="ECO:0000256" key="10">
    <source>
        <dbReference type="ARBA" id="ARBA00051096"/>
    </source>
</evidence>
<keyword evidence="8 14" id="KW-0275">Fatty acid biosynthesis</keyword>
<dbReference type="GO" id="GO:0004315">
    <property type="term" value="F:3-oxoacyl-[acyl-carrier-protein] synthase activity"/>
    <property type="evidence" value="ECO:0007669"/>
    <property type="project" value="InterPro"/>
</dbReference>
<comment type="subcellular location">
    <subcellularLocation>
        <location evidence="14">Cytoplasm</location>
    </subcellularLocation>
</comment>
<dbReference type="GO" id="GO:0006633">
    <property type="term" value="P:fatty acid biosynthetic process"/>
    <property type="evidence" value="ECO:0007669"/>
    <property type="project" value="UniProtKB-UniRule"/>
</dbReference>
<evidence type="ECO:0000256" key="8">
    <source>
        <dbReference type="ARBA" id="ARBA00023160"/>
    </source>
</evidence>
<protein>
    <recommendedName>
        <fullName evidence="14">Beta-ketoacyl-[acyl-carrier-protein] synthase III</fullName>
        <shortName evidence="14">Beta-ketoacyl-ACP synthase III</shortName>
        <shortName evidence="14">KAS III</shortName>
        <ecNumber evidence="14">2.3.1.180</ecNumber>
    </recommendedName>
    <alternativeName>
        <fullName evidence="14">3-oxoacyl-[acyl-carrier-protein] synthase 3</fullName>
    </alternativeName>
    <alternativeName>
        <fullName evidence="14">3-oxoacyl-[acyl-carrier-protein] synthase III</fullName>
    </alternativeName>
</protein>
<comment type="similarity">
    <text evidence="2 14">Belongs to the thiolase-like superfamily. FabH family.</text>
</comment>
<keyword evidence="7 14" id="KW-0443">Lipid metabolism</keyword>
<dbReference type="GO" id="GO:0033818">
    <property type="term" value="F:beta-ketoacyl-acyl-carrier-protein synthase III activity"/>
    <property type="evidence" value="ECO:0007669"/>
    <property type="project" value="UniProtKB-UniRule"/>
</dbReference>
<dbReference type="GO" id="GO:0044550">
    <property type="term" value="P:secondary metabolite biosynthetic process"/>
    <property type="evidence" value="ECO:0007669"/>
    <property type="project" value="TreeGrafter"/>
</dbReference>
<comment type="domain">
    <text evidence="14">The last Arg residue of the ACP-binding site is essential for the weak association between ACP/AcpP and FabH.</text>
</comment>
<dbReference type="GO" id="GO:0005737">
    <property type="term" value="C:cytoplasm"/>
    <property type="evidence" value="ECO:0007669"/>
    <property type="project" value="UniProtKB-SubCell"/>
</dbReference>
<dbReference type="HAMAP" id="MF_01815">
    <property type="entry name" value="FabH"/>
    <property type="match status" value="1"/>
</dbReference>
<evidence type="ECO:0000256" key="6">
    <source>
        <dbReference type="ARBA" id="ARBA00022832"/>
    </source>
</evidence>
<reference evidence="18" key="1">
    <citation type="journal article" date="2017" name="Acta Aliment.">
        <title>Plant polysaccharide degrading enzyme system of Thermpbifida cellulosilytica TB100 revealed by de novo genome project data.</title>
        <authorList>
            <person name="Toth A."/>
            <person name="Baka E."/>
            <person name="Luzics S."/>
            <person name="Bata-Vidacs I."/>
            <person name="Nagy I."/>
            <person name="Balint B."/>
            <person name="Herceg R."/>
            <person name="Olasz F."/>
            <person name="Wilk T."/>
            <person name="Nagy T."/>
            <person name="Kriszt B."/>
            <person name="Nagy I."/>
            <person name="Kukolya J."/>
        </authorList>
    </citation>
    <scope>NUCLEOTIDE SEQUENCE [LARGE SCALE GENOMIC DNA]</scope>
    <source>
        <strain evidence="18">TB100</strain>
    </source>
</reference>
<dbReference type="OrthoDB" id="9815506at2"/>
<keyword evidence="5 14" id="KW-0808">Transferase</keyword>
<dbReference type="CDD" id="cd00830">
    <property type="entry name" value="KAS_III"/>
    <property type="match status" value="1"/>
</dbReference>
<dbReference type="Proteomes" id="UP000074382">
    <property type="component" value="Unassembled WGS sequence"/>
</dbReference>
<dbReference type="SUPFAM" id="SSF53901">
    <property type="entry name" value="Thiolase-like"/>
    <property type="match status" value="1"/>
</dbReference>
<evidence type="ECO:0000256" key="14">
    <source>
        <dbReference type="HAMAP-Rule" id="MF_01815"/>
    </source>
</evidence>
<keyword evidence="9 14" id="KW-0012">Acyltransferase</keyword>
<dbReference type="InterPro" id="IPR013751">
    <property type="entry name" value="ACP_syn_III_N"/>
</dbReference>
<name>A0A147KLI9_THECS</name>
<evidence type="ECO:0000256" key="11">
    <source>
        <dbReference type="ARBA" id="ARBA00052407"/>
    </source>
</evidence>
<evidence type="ECO:0000256" key="13">
    <source>
        <dbReference type="ARBA" id="ARBA00052985"/>
    </source>
</evidence>